<dbReference type="InterPro" id="IPR029044">
    <property type="entry name" value="Nucleotide-diphossugar_trans"/>
</dbReference>
<dbReference type="RefSeq" id="WP_243245298.1">
    <property type="nucleotide sequence ID" value="NZ_LOHG01000003.1"/>
</dbReference>
<feature type="transmembrane region" description="Helical" evidence="1">
    <location>
        <begin position="237"/>
        <end position="254"/>
    </location>
</feature>
<reference evidence="2 3" key="1">
    <citation type="submission" date="2015-12" db="EMBL/GenBank/DDBJ databases">
        <title>Phylogenomics in the description of a new species in the Pseudomonas syringae group.</title>
        <authorList>
            <person name="Busquets A."/>
            <person name="Gomila M."/>
            <person name="Beiki F."/>
            <person name="Rahimian H."/>
            <person name="Mulet M."/>
            <person name="Sanchez D."/>
            <person name="Garcia-Valdes E."/>
            <person name="Lalucat J."/>
        </authorList>
    </citation>
    <scope>NUCLEOTIDE SEQUENCE [LARGE SCALE GENOMIC DNA]</scope>
    <source>
        <strain evidence="2 3">S25</strain>
    </source>
</reference>
<protein>
    <recommendedName>
        <fullName evidence="4">Glycosyltransferase family 2 protein</fullName>
    </recommendedName>
</protein>
<sequence>MMVLSESSDITLVVTSCGRFDLLKRTLETFDRFNTAPIRSVLITEDSGDAQVEACIPEHWRPFTRFIINNPKLGQMRSVDAAYELIETSWVFHCEDDWDFYRPGFIEESMTLLENDPQALQVWLRSFNHDLQIHSPYIYLNEREVFQSIPFYKLGSHKPEWQGFSFNPGLRRLVDYKQHAPYASHGGEKKLSGLYAAENRYALILENDAVLHTGFGDHLELPQERVSKQRRKKRDRVKLLGTLVLGLVIGWVISNVV</sequence>
<dbReference type="Proteomes" id="UP001320513">
    <property type="component" value="Unassembled WGS sequence"/>
</dbReference>
<keyword evidence="3" id="KW-1185">Reference proteome</keyword>
<organism evidence="2 3">
    <name type="scientific">Pseudomonas maioricensis</name>
    <dbReference type="NCBI Taxonomy" id="1766623"/>
    <lineage>
        <taxon>Bacteria</taxon>
        <taxon>Pseudomonadati</taxon>
        <taxon>Pseudomonadota</taxon>
        <taxon>Gammaproteobacteria</taxon>
        <taxon>Pseudomonadales</taxon>
        <taxon>Pseudomonadaceae</taxon>
        <taxon>Pseudomonas</taxon>
    </lineage>
</organism>
<gene>
    <name evidence="2" type="ORF">AUC61_07240</name>
</gene>
<comment type="caution">
    <text evidence="2">The sequence shown here is derived from an EMBL/GenBank/DDBJ whole genome shotgun (WGS) entry which is preliminary data.</text>
</comment>
<name>A0ABS9ZID0_9PSED</name>
<evidence type="ECO:0000313" key="3">
    <source>
        <dbReference type="Proteomes" id="UP001320513"/>
    </source>
</evidence>
<dbReference type="SUPFAM" id="SSF53448">
    <property type="entry name" value="Nucleotide-diphospho-sugar transferases"/>
    <property type="match status" value="1"/>
</dbReference>
<keyword evidence="1" id="KW-0472">Membrane</keyword>
<evidence type="ECO:0000256" key="1">
    <source>
        <dbReference type="SAM" id="Phobius"/>
    </source>
</evidence>
<evidence type="ECO:0008006" key="4">
    <source>
        <dbReference type="Google" id="ProtNLM"/>
    </source>
</evidence>
<accession>A0ABS9ZID0</accession>
<keyword evidence="1" id="KW-1133">Transmembrane helix</keyword>
<dbReference type="EMBL" id="LOHG01000003">
    <property type="protein sequence ID" value="MCI8209327.1"/>
    <property type="molecule type" value="Genomic_DNA"/>
</dbReference>
<keyword evidence="1" id="KW-0812">Transmembrane</keyword>
<dbReference type="Gene3D" id="3.90.550.10">
    <property type="entry name" value="Spore Coat Polysaccharide Biosynthesis Protein SpsA, Chain A"/>
    <property type="match status" value="1"/>
</dbReference>
<evidence type="ECO:0000313" key="2">
    <source>
        <dbReference type="EMBL" id="MCI8209327.1"/>
    </source>
</evidence>
<proteinExistence type="predicted"/>